<sequence length="51" mass="5931">MRKGLMGRGPALQWDWALKLSVPTTVYLYLQKGNFLAEWSHALQASWTDYM</sequence>
<proteinExistence type="predicted"/>
<dbReference type="EMBL" id="FMSP01000017">
    <property type="protein sequence ID" value="SCV73202.1"/>
    <property type="molecule type" value="Genomic_DNA"/>
</dbReference>
<gene>
    <name evidence="1" type="ORF">BQ2448_7127</name>
</gene>
<keyword evidence="2" id="KW-1185">Reference proteome</keyword>
<organism evidence="1 2">
    <name type="scientific">Microbotryum intermedium</name>
    <dbReference type="NCBI Taxonomy" id="269621"/>
    <lineage>
        <taxon>Eukaryota</taxon>
        <taxon>Fungi</taxon>
        <taxon>Dikarya</taxon>
        <taxon>Basidiomycota</taxon>
        <taxon>Pucciniomycotina</taxon>
        <taxon>Microbotryomycetes</taxon>
        <taxon>Microbotryales</taxon>
        <taxon>Microbotryaceae</taxon>
        <taxon>Microbotryum</taxon>
    </lineage>
</organism>
<evidence type="ECO:0000313" key="2">
    <source>
        <dbReference type="Proteomes" id="UP000198372"/>
    </source>
</evidence>
<reference evidence="2" key="1">
    <citation type="submission" date="2016-09" db="EMBL/GenBank/DDBJ databases">
        <authorList>
            <person name="Jeantristanb JTB J.-T."/>
            <person name="Ricardo R."/>
        </authorList>
    </citation>
    <scope>NUCLEOTIDE SEQUENCE [LARGE SCALE GENOMIC DNA]</scope>
</reference>
<name>A0A238FHB3_9BASI</name>
<dbReference type="Proteomes" id="UP000198372">
    <property type="component" value="Unassembled WGS sequence"/>
</dbReference>
<evidence type="ECO:0000313" key="1">
    <source>
        <dbReference type="EMBL" id="SCV73202.1"/>
    </source>
</evidence>
<accession>A0A238FHB3</accession>
<dbReference type="AlphaFoldDB" id="A0A238FHB3"/>
<protein>
    <submittedName>
        <fullName evidence="1">BQ2448_7127 protein</fullName>
    </submittedName>
</protein>